<keyword evidence="5" id="KW-0067">ATP-binding</keyword>
<organism evidence="10">
    <name type="scientific">Clastoptera arizonana</name>
    <name type="common">Arizona spittle bug</name>
    <dbReference type="NCBI Taxonomy" id="38151"/>
    <lineage>
        <taxon>Eukaryota</taxon>
        <taxon>Metazoa</taxon>
        <taxon>Ecdysozoa</taxon>
        <taxon>Arthropoda</taxon>
        <taxon>Hexapoda</taxon>
        <taxon>Insecta</taxon>
        <taxon>Pterygota</taxon>
        <taxon>Neoptera</taxon>
        <taxon>Paraneoptera</taxon>
        <taxon>Hemiptera</taxon>
        <taxon>Auchenorrhyncha</taxon>
        <taxon>Cercopoidea</taxon>
        <taxon>Clastopteridae</taxon>
        <taxon>Clastoptera</taxon>
    </lineage>
</organism>
<accession>A0A1B6CCF4</accession>
<dbReference type="EMBL" id="GEDC01026293">
    <property type="protein sequence ID" value="JAS11005.1"/>
    <property type="molecule type" value="Transcribed_RNA"/>
</dbReference>
<protein>
    <recommendedName>
        <fullName evidence="2">serine--tRNA ligase</fullName>
        <ecNumber evidence="2">6.1.1.11</ecNumber>
    </recommendedName>
    <alternativeName>
        <fullName evidence="7">Seryl-tRNA synthetase</fullName>
    </alternativeName>
</protein>
<comment type="similarity">
    <text evidence="1">Belongs to the class-II aminoacyl-tRNA synthetase family. Type-1 seryl-tRNA synthetase subfamily.</text>
</comment>
<dbReference type="EC" id="6.1.1.11" evidence="2"/>
<proteinExistence type="inferred from homology"/>
<dbReference type="InterPro" id="IPR002314">
    <property type="entry name" value="aa-tRNA-synt_IIb"/>
</dbReference>
<dbReference type="EMBL" id="GEDC01026986">
    <property type="protein sequence ID" value="JAS10312.1"/>
    <property type="molecule type" value="Transcribed_RNA"/>
</dbReference>
<feature type="domain" description="Aminoacyl-transfer RNA synthetases class-II family profile" evidence="8">
    <location>
        <begin position="197"/>
        <end position="421"/>
    </location>
</feature>
<dbReference type="PRINTS" id="PR00981">
    <property type="entry name" value="TRNASYNTHSER"/>
</dbReference>
<keyword evidence="3" id="KW-0436">Ligase</keyword>
<dbReference type="InterPro" id="IPR002317">
    <property type="entry name" value="Ser-tRNA-ligase_type_1"/>
</dbReference>
<dbReference type="Gene3D" id="3.30.930.10">
    <property type="entry name" value="Bira Bifunctional Protein, Domain 2"/>
    <property type="match status" value="1"/>
</dbReference>
<evidence type="ECO:0000256" key="2">
    <source>
        <dbReference type="ARBA" id="ARBA00012840"/>
    </source>
</evidence>
<dbReference type="InterPro" id="IPR045864">
    <property type="entry name" value="aa-tRNA-synth_II/BPL/LPL"/>
</dbReference>
<name>A0A1B6CCF4_9HEMI</name>
<keyword evidence="6" id="KW-0030">Aminoacyl-tRNA synthetase</keyword>
<dbReference type="GO" id="GO:0005524">
    <property type="term" value="F:ATP binding"/>
    <property type="evidence" value="ECO:0007669"/>
    <property type="project" value="UniProtKB-KW"/>
</dbReference>
<dbReference type="FunFam" id="3.30.930.10:FF:000078">
    <property type="entry name" value="Seryl-tRNA synthetase"/>
    <property type="match status" value="1"/>
</dbReference>
<evidence type="ECO:0000256" key="4">
    <source>
        <dbReference type="ARBA" id="ARBA00022741"/>
    </source>
</evidence>
<evidence type="ECO:0000256" key="5">
    <source>
        <dbReference type="ARBA" id="ARBA00022840"/>
    </source>
</evidence>
<dbReference type="SUPFAM" id="SSF55681">
    <property type="entry name" value="Class II aaRS and biotin synthetases"/>
    <property type="match status" value="1"/>
</dbReference>
<evidence type="ECO:0000256" key="6">
    <source>
        <dbReference type="ARBA" id="ARBA00023146"/>
    </source>
</evidence>
<dbReference type="PROSITE" id="PS50862">
    <property type="entry name" value="AA_TRNA_LIGASE_II"/>
    <property type="match status" value="1"/>
</dbReference>
<evidence type="ECO:0000313" key="9">
    <source>
        <dbReference type="EMBL" id="JAS10312.1"/>
    </source>
</evidence>
<dbReference type="Pfam" id="PF00587">
    <property type="entry name" value="tRNA-synt_2b"/>
    <property type="match status" value="1"/>
</dbReference>
<dbReference type="PANTHER" id="PTHR11778">
    <property type="entry name" value="SERYL-TRNA SYNTHETASE"/>
    <property type="match status" value="1"/>
</dbReference>
<evidence type="ECO:0000259" key="8">
    <source>
        <dbReference type="PROSITE" id="PS50862"/>
    </source>
</evidence>
<evidence type="ECO:0000256" key="3">
    <source>
        <dbReference type="ARBA" id="ARBA00022598"/>
    </source>
</evidence>
<keyword evidence="4" id="KW-0547">Nucleotide-binding</keyword>
<reference evidence="10" key="1">
    <citation type="submission" date="2015-12" db="EMBL/GenBank/DDBJ databases">
        <title>De novo transcriptome assembly of four potential Pierce s Disease insect vectors from Arizona vineyards.</title>
        <authorList>
            <person name="Tassone E.E."/>
        </authorList>
    </citation>
    <scope>NUCLEOTIDE SEQUENCE</scope>
</reference>
<evidence type="ECO:0000256" key="1">
    <source>
        <dbReference type="ARBA" id="ARBA00010728"/>
    </source>
</evidence>
<dbReference type="GO" id="GO:0006434">
    <property type="term" value="P:seryl-tRNA aminoacylation"/>
    <property type="evidence" value="ECO:0007669"/>
    <property type="project" value="InterPro"/>
</dbReference>
<dbReference type="AlphaFoldDB" id="A0A1B6CCF4"/>
<sequence length="456" mass="52379">MSSSNIFNYLHSLHLYLKCGNIFKKLKFFSTKSLMKDKCSNQNYKTHFAYEQPRVNLNIEYLCNPKNTEEIIFNIQNRKGIGDIYKVLDHFVLLEGLKSNSKSPDYLKAYHKFLEEAIKIPNQSHPDLLQHGEMPHLVKQAGLKKDFNFKPKTFKDIAKSLSIVQNENTVNFTGQRSYYFMGQLAELESALVDWSLKKLLSLGFHLISVPDILNRNIIESCGMDTQSDRNQVYTLCENYYDKDLCLSGTSEMAIAGYLMNKNIPEKDLPLRLAAVSRCYRAETSKVSEERGIYRVHHFTKVEMFGVTRPEESSVLLEEFRNIQEELFISLGLHIQVLDMPLHELGAQAYRKFDVEAWMPGKKNWGEVSSCSDCTDFQSRRLSIKSGEQYVHTVNGTACAVPRLIIALLETHQRSDGTVDIPQVLQPFMRGKNIIDFISNAAIPHLRRSRTKSLLEL</sequence>
<dbReference type="GO" id="GO:0004828">
    <property type="term" value="F:serine-tRNA ligase activity"/>
    <property type="evidence" value="ECO:0007669"/>
    <property type="project" value="UniProtKB-EC"/>
</dbReference>
<gene>
    <name evidence="9" type="ORF">g.34390</name>
    <name evidence="10" type="ORF">g.34391</name>
</gene>
<evidence type="ECO:0000256" key="7">
    <source>
        <dbReference type="ARBA" id="ARBA00031113"/>
    </source>
</evidence>
<dbReference type="InterPro" id="IPR006195">
    <property type="entry name" value="aa-tRNA-synth_II"/>
</dbReference>
<evidence type="ECO:0000313" key="10">
    <source>
        <dbReference type="EMBL" id="JAS11005.1"/>
    </source>
</evidence>